<dbReference type="EMBL" id="GGEC01029021">
    <property type="protein sequence ID" value="MBX09505.1"/>
    <property type="molecule type" value="Transcribed_RNA"/>
</dbReference>
<accession>A0A2P2KUX7</accession>
<reference evidence="1" key="1">
    <citation type="submission" date="2018-02" db="EMBL/GenBank/DDBJ databases">
        <title>Rhizophora mucronata_Transcriptome.</title>
        <authorList>
            <person name="Meera S.P."/>
            <person name="Sreeshan A."/>
            <person name="Augustine A."/>
        </authorList>
    </citation>
    <scope>NUCLEOTIDE SEQUENCE</scope>
    <source>
        <tissue evidence="1">Leaf</tissue>
    </source>
</reference>
<dbReference type="AlphaFoldDB" id="A0A2P2KUX7"/>
<sequence length="88" mass="10437">MQANKTENIMQRSIGRKWLIYFNILLSMQEKTRIILQPREIQTFLKHCLWKQGSKCRQDLDKILPLFMIDIFKLLIGIQDIPTTSSNT</sequence>
<protein>
    <submittedName>
        <fullName evidence="1">Uncharacterized protein MANES_18G007700</fullName>
    </submittedName>
</protein>
<proteinExistence type="predicted"/>
<organism evidence="1">
    <name type="scientific">Rhizophora mucronata</name>
    <name type="common">Asiatic mangrove</name>
    <dbReference type="NCBI Taxonomy" id="61149"/>
    <lineage>
        <taxon>Eukaryota</taxon>
        <taxon>Viridiplantae</taxon>
        <taxon>Streptophyta</taxon>
        <taxon>Embryophyta</taxon>
        <taxon>Tracheophyta</taxon>
        <taxon>Spermatophyta</taxon>
        <taxon>Magnoliopsida</taxon>
        <taxon>eudicotyledons</taxon>
        <taxon>Gunneridae</taxon>
        <taxon>Pentapetalae</taxon>
        <taxon>rosids</taxon>
        <taxon>fabids</taxon>
        <taxon>Malpighiales</taxon>
        <taxon>Rhizophoraceae</taxon>
        <taxon>Rhizophora</taxon>
    </lineage>
</organism>
<name>A0A2P2KUX7_RHIMU</name>
<evidence type="ECO:0000313" key="1">
    <source>
        <dbReference type="EMBL" id="MBX09505.1"/>
    </source>
</evidence>